<dbReference type="Proteomes" id="UP000321523">
    <property type="component" value="Unassembled WGS sequence"/>
</dbReference>
<comment type="caution">
    <text evidence="1">The sequence shown here is derived from an EMBL/GenBank/DDBJ whole genome shotgun (WGS) entry which is preliminary data.</text>
</comment>
<organism evidence="1 2">
    <name type="scientific">Skermanella aerolata</name>
    <dbReference type="NCBI Taxonomy" id="393310"/>
    <lineage>
        <taxon>Bacteria</taxon>
        <taxon>Pseudomonadati</taxon>
        <taxon>Pseudomonadota</taxon>
        <taxon>Alphaproteobacteria</taxon>
        <taxon>Rhodospirillales</taxon>
        <taxon>Azospirillaceae</taxon>
        <taxon>Skermanella</taxon>
    </lineage>
</organism>
<dbReference type="InterPro" id="IPR029063">
    <property type="entry name" value="SAM-dependent_MTases_sf"/>
</dbReference>
<dbReference type="SUPFAM" id="SSF53335">
    <property type="entry name" value="S-adenosyl-L-methionine-dependent methyltransferases"/>
    <property type="match status" value="1"/>
</dbReference>
<sequence length="286" mass="31032">MPGRDDDGGAMGASGGFDPGWLRLRSAFDDPARVERLTKLFAGSLPENPRLLDLAAGTGANLRYLAPRLGRAGQRWVLADHDRVLLEAAGGEVARWRQQASALPFEWECRQVDLVRDLDALDPAAFDGIVSTALFDLVSADWAERFVHWLAQAPRPVLFTLSVDGRLAWAPEDPADDEIRGWIEAHQATDKGFGPGLGRHAPSLLAGLLAERGFDVFTAESDWNIGPADTAMHGALLEGYRNAALEIAPPDRADTIEAWTQSRLKDAAQSGLTALVGHVDIFARPR</sequence>
<evidence type="ECO:0000313" key="1">
    <source>
        <dbReference type="EMBL" id="GEO38157.1"/>
    </source>
</evidence>
<dbReference type="RefSeq" id="WP_147040347.1">
    <property type="nucleotide sequence ID" value="NZ_BJYZ01000009.1"/>
</dbReference>
<gene>
    <name evidence="1" type="ORF">SAE02_23050</name>
</gene>
<protein>
    <recommendedName>
        <fullName evidence="3">Methyltransferase domain-containing protein</fullName>
    </recommendedName>
</protein>
<proteinExistence type="predicted"/>
<evidence type="ECO:0008006" key="3">
    <source>
        <dbReference type="Google" id="ProtNLM"/>
    </source>
</evidence>
<dbReference type="AlphaFoldDB" id="A0A512DNW6"/>
<name>A0A512DNW6_9PROT</name>
<accession>A0A512DNW6</accession>
<dbReference type="OrthoDB" id="7273451at2"/>
<keyword evidence="2" id="KW-1185">Reference proteome</keyword>
<dbReference type="EMBL" id="BJYZ01000009">
    <property type="protein sequence ID" value="GEO38157.1"/>
    <property type="molecule type" value="Genomic_DNA"/>
</dbReference>
<evidence type="ECO:0000313" key="2">
    <source>
        <dbReference type="Proteomes" id="UP000321523"/>
    </source>
</evidence>
<dbReference type="Gene3D" id="3.40.50.150">
    <property type="entry name" value="Vaccinia Virus protein VP39"/>
    <property type="match status" value="1"/>
</dbReference>
<reference evidence="1 2" key="1">
    <citation type="submission" date="2019-07" db="EMBL/GenBank/DDBJ databases">
        <title>Whole genome shotgun sequence of Skermanella aerolata NBRC 106429.</title>
        <authorList>
            <person name="Hosoyama A."/>
            <person name="Uohara A."/>
            <person name="Ohji S."/>
            <person name="Ichikawa N."/>
        </authorList>
    </citation>
    <scope>NUCLEOTIDE SEQUENCE [LARGE SCALE GENOMIC DNA]</scope>
    <source>
        <strain evidence="1 2">NBRC 106429</strain>
    </source>
</reference>